<sequence>MSKFLKHIISITIIIFFLIPVTLLAQQQDAAFTLSADDESLEWGNCPAFMPESCSLSVLQGNPQEPSADVFFKMQGNTAVPNHWHHSAERMVLISGEMEVDYEGQDPVVITPGMYAYGPPELTHTASCESNKPCVLFIAFDKPVDAFAVE</sequence>
<proteinExistence type="predicted"/>
<dbReference type="RefSeq" id="WP_265786395.1">
    <property type="nucleotide sequence ID" value="NZ_BAABRS010000001.1"/>
</dbReference>
<reference evidence="2 3" key="1">
    <citation type="submission" date="2021-11" db="EMBL/GenBank/DDBJ databases">
        <title>Aliifidinibius sp. nov., a new bacterium isolated from saline soil.</title>
        <authorList>
            <person name="Galisteo C."/>
            <person name="De La Haba R."/>
            <person name="Sanchez-Porro C."/>
            <person name="Ventosa A."/>
        </authorList>
    </citation>
    <scope>NUCLEOTIDE SEQUENCE [LARGE SCALE GENOMIC DNA]</scope>
    <source>
        <strain evidence="2 3">KACC 190600</strain>
    </source>
</reference>
<evidence type="ECO:0000313" key="3">
    <source>
        <dbReference type="Proteomes" id="UP001207337"/>
    </source>
</evidence>
<evidence type="ECO:0000313" key="2">
    <source>
        <dbReference type="EMBL" id="MCW9711295.1"/>
    </source>
</evidence>
<dbReference type="Proteomes" id="UP001207337">
    <property type="component" value="Unassembled WGS sequence"/>
</dbReference>
<keyword evidence="3" id="KW-1185">Reference proteome</keyword>
<accession>A0ABT3PTY5</accession>
<dbReference type="Gene3D" id="2.60.120.10">
    <property type="entry name" value="Jelly Rolls"/>
    <property type="match status" value="1"/>
</dbReference>
<dbReference type="InterPro" id="IPR014710">
    <property type="entry name" value="RmlC-like_jellyroll"/>
</dbReference>
<dbReference type="InterPro" id="IPR013096">
    <property type="entry name" value="Cupin_2"/>
</dbReference>
<dbReference type="EMBL" id="JAJNDC010000001">
    <property type="protein sequence ID" value="MCW9711295.1"/>
    <property type="molecule type" value="Genomic_DNA"/>
</dbReference>
<feature type="domain" description="Cupin type-2" evidence="1">
    <location>
        <begin position="71"/>
        <end position="138"/>
    </location>
</feature>
<name>A0ABT3PTY5_9BACT</name>
<dbReference type="InterPro" id="IPR011051">
    <property type="entry name" value="RmlC_Cupin_sf"/>
</dbReference>
<organism evidence="2 3">
    <name type="scientific">Fodinibius salicampi</name>
    <dbReference type="NCBI Taxonomy" id="1920655"/>
    <lineage>
        <taxon>Bacteria</taxon>
        <taxon>Pseudomonadati</taxon>
        <taxon>Balneolota</taxon>
        <taxon>Balneolia</taxon>
        <taxon>Balneolales</taxon>
        <taxon>Balneolaceae</taxon>
        <taxon>Fodinibius</taxon>
    </lineage>
</organism>
<dbReference type="Pfam" id="PF07883">
    <property type="entry name" value="Cupin_2"/>
    <property type="match status" value="1"/>
</dbReference>
<dbReference type="SUPFAM" id="SSF51182">
    <property type="entry name" value="RmlC-like cupins"/>
    <property type="match status" value="1"/>
</dbReference>
<protein>
    <submittedName>
        <fullName evidence="2">Cupin domain-containing protein</fullName>
    </submittedName>
</protein>
<comment type="caution">
    <text evidence="2">The sequence shown here is derived from an EMBL/GenBank/DDBJ whole genome shotgun (WGS) entry which is preliminary data.</text>
</comment>
<evidence type="ECO:0000259" key="1">
    <source>
        <dbReference type="Pfam" id="PF07883"/>
    </source>
</evidence>
<gene>
    <name evidence="2" type="ORF">LQ318_00125</name>
</gene>